<dbReference type="AlphaFoldDB" id="A0AAG5DLD7"/>
<proteinExistence type="predicted"/>
<name>A0AAG5DLD7_ANOAO</name>
<sequence length="101" mass="11607">MTNIILTLGLCCALLGYGQGEFIELSQYHRMPKLWKLDDYDECLQSPGPDESPGVYCANTVVIRPDNRSDLWRLIEDFSSDVKRNFNHAVLKRGVCIQRCR</sequence>
<reference evidence="2" key="1">
    <citation type="submission" date="2024-04" db="UniProtKB">
        <authorList>
            <consortium name="EnsemblMetazoa"/>
        </authorList>
    </citation>
    <scope>IDENTIFICATION</scope>
    <source>
        <strain evidence="2">EBRO</strain>
    </source>
</reference>
<evidence type="ECO:0000313" key="2">
    <source>
        <dbReference type="EnsemblMetazoa" id="ENSAATROPP011589"/>
    </source>
</evidence>
<feature type="chain" id="PRO_5042468798" description="Spaetzle domain-containing protein" evidence="1">
    <location>
        <begin position="21"/>
        <end position="101"/>
    </location>
</feature>
<evidence type="ECO:0000256" key="1">
    <source>
        <dbReference type="SAM" id="SignalP"/>
    </source>
</evidence>
<keyword evidence="3" id="KW-1185">Reference proteome</keyword>
<keyword evidence="1" id="KW-0732">Signal</keyword>
<accession>A0AAG5DLD7</accession>
<dbReference type="EnsemblMetazoa" id="ENSAATROPT012768">
    <property type="protein sequence ID" value="ENSAATROPP011589"/>
    <property type="gene ID" value="ENSAATROPG010393"/>
</dbReference>
<evidence type="ECO:0000313" key="3">
    <source>
        <dbReference type="Proteomes" id="UP000075880"/>
    </source>
</evidence>
<dbReference type="Proteomes" id="UP000075880">
    <property type="component" value="Unassembled WGS sequence"/>
</dbReference>
<organism evidence="2 3">
    <name type="scientific">Anopheles atroparvus</name>
    <name type="common">European mosquito</name>
    <dbReference type="NCBI Taxonomy" id="41427"/>
    <lineage>
        <taxon>Eukaryota</taxon>
        <taxon>Metazoa</taxon>
        <taxon>Ecdysozoa</taxon>
        <taxon>Arthropoda</taxon>
        <taxon>Hexapoda</taxon>
        <taxon>Insecta</taxon>
        <taxon>Pterygota</taxon>
        <taxon>Neoptera</taxon>
        <taxon>Endopterygota</taxon>
        <taxon>Diptera</taxon>
        <taxon>Nematocera</taxon>
        <taxon>Culicoidea</taxon>
        <taxon>Culicidae</taxon>
        <taxon>Anophelinae</taxon>
        <taxon>Anopheles</taxon>
    </lineage>
</organism>
<feature type="signal peptide" evidence="1">
    <location>
        <begin position="1"/>
        <end position="20"/>
    </location>
</feature>
<protein>
    <recommendedName>
        <fullName evidence="4">Spaetzle domain-containing protein</fullName>
    </recommendedName>
</protein>
<evidence type="ECO:0008006" key="4">
    <source>
        <dbReference type="Google" id="ProtNLM"/>
    </source>
</evidence>